<feature type="transmembrane region" description="Helical" evidence="9">
    <location>
        <begin position="501"/>
        <end position="525"/>
    </location>
</feature>
<feature type="transmembrane region" description="Helical" evidence="9">
    <location>
        <begin position="1008"/>
        <end position="1028"/>
    </location>
</feature>
<feature type="transmembrane region" description="Helical" evidence="9">
    <location>
        <begin position="412"/>
        <end position="431"/>
    </location>
</feature>
<accession>A0A0S2F623</accession>
<protein>
    <submittedName>
        <fullName evidence="10">Cobalt-zinc-cadmium resistance protein czcA</fullName>
    </submittedName>
</protein>
<dbReference type="InterPro" id="IPR001036">
    <property type="entry name" value="Acrflvin-R"/>
</dbReference>
<evidence type="ECO:0000256" key="4">
    <source>
        <dbReference type="ARBA" id="ARBA00022475"/>
    </source>
</evidence>
<dbReference type="Proteomes" id="UP000060787">
    <property type="component" value="Chromosome"/>
</dbReference>
<feature type="transmembrane region" description="Helical" evidence="9">
    <location>
        <begin position="1040"/>
        <end position="1066"/>
    </location>
</feature>
<evidence type="ECO:0000256" key="2">
    <source>
        <dbReference type="ARBA" id="ARBA00010942"/>
    </source>
</evidence>
<dbReference type="Gene3D" id="1.20.1640.10">
    <property type="entry name" value="Multidrug efflux transporter AcrB transmembrane domain"/>
    <property type="match status" value="2"/>
</dbReference>
<sequence length="1091" mass="116791">MSTDTTTGPAPAPARSGLLERILRFAIGHRWLMLALTGALIAIGVWSFRQLPIDATPDITNVQVQINTQAPGYSPLEAEQRVTFPIETALAGLPKLDYTRSLSRYGLSQVTVVFKDGTDLYFARQQVAERLQQVKSQIPAGLEPELGPTATGLGEIFMYTVDAEPKARKADGTPYNATDLRTLQDWVIRPQLRNTPGVTEVNTIGGYARQIHITPDPARLVALNLTQRDVVAALAANNQNVGAGYIERNGEQFLVRVPGQIVGIEAIGDIVLDRRDGVPIRVRDVAKVGEGPELRSGAATQNGHEVVLGTVFMLVGSNSRDVSQAAAAKLQQANASLPKGVSANPVYDRTSLVDRTIATVSKNLVEGALLVVVVLFLLLGNFRAALITALVIPLAMLFTITGMVRGGVSGNLMSLGALDFGLIVDGAVIIIENCLRRFGEAQHALGREMSDEERHDLTATATAEVIRPSLFGLGIIAAVYLPIFALSGIEGKMFHPMAITVVLALTGAMLLSLTFVPAAVAIFLGGKVAEKENRAMAWLRRRYEPVLAWALRSRMTVLAGTAVLVILSGAVAMRMGSEFVPSLDEGDVAVQAMRIPGTSLTQSVTMQKTMEQAFLAMPEVERVFSKIGTAEVANDPMPPSVADTFLMLKPRERWPDPGKTKAALMEDIEAVARTLPGNNFEFTQPIQMRMNELISGVRADVAIKVYGDDLQQLLKIAQQIETVAKQVPGAADVKAEQVTGLPMLSVEPDRRSLAVYGLNPAAVQDTVATAVGGEVAGQLFEGDRRFDLVVRLPERLRQDTAALADLPVPLPARSEGDRDESSRDATWSSGAPRTVPLREVAKLNSILGPNQINRENGKRRIVVTANVRDRDLGGFVTELRQKLDAQVKVPEGYWIGYGGTFEQLISASQRLAVVVPVTLVLIFALLFMAFGSAKDAAIVFSGVPLALTGGVIALALRGIPLSISAGVGFIALSGVAVLNGLVMIAFIRKLREQGDPLDNAIVDGALGRLRPVLMTALVASLGFIPMAFNVGAGSEVQRPLATVVIGGIVSSTLLTLLVLPVLYRWLHRNDAGERKLDPPPAVATAEPSPAH</sequence>
<dbReference type="Gene3D" id="3.30.2090.10">
    <property type="entry name" value="Multidrug efflux transporter AcrB TolC docking domain, DN and DC subdomains"/>
    <property type="match status" value="2"/>
</dbReference>
<dbReference type="GO" id="GO:0005886">
    <property type="term" value="C:plasma membrane"/>
    <property type="evidence" value="ECO:0007669"/>
    <property type="project" value="UniProtKB-SubCell"/>
</dbReference>
<dbReference type="SUPFAM" id="SSF82714">
    <property type="entry name" value="Multidrug efflux transporter AcrB TolC docking domain, DN and DC subdomains"/>
    <property type="match status" value="2"/>
</dbReference>
<dbReference type="SUPFAM" id="SSF82866">
    <property type="entry name" value="Multidrug efflux transporter AcrB transmembrane domain"/>
    <property type="match status" value="2"/>
</dbReference>
<feature type="transmembrane region" description="Helical" evidence="9">
    <location>
        <begin position="965"/>
        <end position="987"/>
    </location>
</feature>
<evidence type="ECO:0000256" key="1">
    <source>
        <dbReference type="ARBA" id="ARBA00004651"/>
    </source>
</evidence>
<evidence type="ECO:0000256" key="7">
    <source>
        <dbReference type="ARBA" id="ARBA00023136"/>
    </source>
</evidence>
<evidence type="ECO:0000256" key="8">
    <source>
        <dbReference type="SAM" id="MobiDB-lite"/>
    </source>
</evidence>
<evidence type="ECO:0000256" key="6">
    <source>
        <dbReference type="ARBA" id="ARBA00022989"/>
    </source>
</evidence>
<name>A0A0S2F623_LYSAN</name>
<feature type="region of interest" description="Disordered" evidence="8">
    <location>
        <begin position="808"/>
        <end position="831"/>
    </location>
</feature>
<dbReference type="eggNOG" id="COG3696">
    <property type="taxonomic scope" value="Bacteria"/>
</dbReference>
<dbReference type="PANTHER" id="PTHR32063">
    <property type="match status" value="1"/>
</dbReference>
<keyword evidence="5 9" id="KW-0812">Transmembrane</keyword>
<evidence type="ECO:0000313" key="10">
    <source>
        <dbReference type="EMBL" id="ALN78947.1"/>
    </source>
</evidence>
<evidence type="ECO:0000256" key="5">
    <source>
        <dbReference type="ARBA" id="ARBA00022692"/>
    </source>
</evidence>
<dbReference type="GO" id="GO:0008324">
    <property type="term" value="F:monoatomic cation transmembrane transporter activity"/>
    <property type="evidence" value="ECO:0007669"/>
    <property type="project" value="InterPro"/>
</dbReference>
<dbReference type="NCBIfam" id="TIGR00914">
    <property type="entry name" value="2A0601"/>
    <property type="match status" value="1"/>
</dbReference>
<keyword evidence="3" id="KW-0813">Transport</keyword>
<evidence type="ECO:0000256" key="3">
    <source>
        <dbReference type="ARBA" id="ARBA00022448"/>
    </source>
</evidence>
<feature type="transmembrane region" description="Helical" evidence="9">
    <location>
        <begin position="937"/>
        <end position="959"/>
    </location>
</feature>
<feature type="transmembrane region" description="Helical" evidence="9">
    <location>
        <begin position="546"/>
        <end position="573"/>
    </location>
</feature>
<organism evidence="10 11">
    <name type="scientific">Lysobacter antibioticus</name>
    <dbReference type="NCBI Taxonomy" id="84531"/>
    <lineage>
        <taxon>Bacteria</taxon>
        <taxon>Pseudomonadati</taxon>
        <taxon>Pseudomonadota</taxon>
        <taxon>Gammaproteobacteria</taxon>
        <taxon>Lysobacterales</taxon>
        <taxon>Lysobacteraceae</taxon>
        <taxon>Lysobacter</taxon>
    </lineage>
</organism>
<feature type="transmembrane region" description="Helical" evidence="9">
    <location>
        <begin position="911"/>
        <end position="930"/>
    </location>
</feature>
<evidence type="ECO:0000256" key="9">
    <source>
        <dbReference type="SAM" id="Phobius"/>
    </source>
</evidence>
<dbReference type="PATRIC" id="fig|84531.8.peg.813"/>
<keyword evidence="7 9" id="KW-0472">Membrane</keyword>
<dbReference type="Gene3D" id="3.30.70.1430">
    <property type="entry name" value="Multidrug efflux transporter AcrB pore domain"/>
    <property type="match status" value="2"/>
</dbReference>
<dbReference type="PRINTS" id="PR00702">
    <property type="entry name" value="ACRIFLAVINRP"/>
</dbReference>
<reference evidence="10 11" key="1">
    <citation type="journal article" date="2015" name="BMC Genomics">
        <title>Comparative genomics and metabolic profiling of the genus Lysobacter.</title>
        <authorList>
            <person name="de Bruijn I."/>
            <person name="Cheng X."/>
            <person name="de Jager V."/>
            <person name="Exposito R.G."/>
            <person name="Watrous J."/>
            <person name="Patel N."/>
            <person name="Postma J."/>
            <person name="Dorrestein P.C."/>
            <person name="Kobayashi D."/>
            <person name="Raaijmakers J.M."/>
        </authorList>
    </citation>
    <scope>NUCLEOTIDE SEQUENCE [LARGE SCALE GENOMIC DNA]</scope>
    <source>
        <strain evidence="10 11">76</strain>
    </source>
</reference>
<dbReference type="Gene3D" id="3.30.70.1440">
    <property type="entry name" value="Multidrug efflux transporter AcrB pore domain"/>
    <property type="match status" value="1"/>
</dbReference>
<dbReference type="Pfam" id="PF00873">
    <property type="entry name" value="ACR_tran"/>
    <property type="match status" value="1"/>
</dbReference>
<feature type="transmembrane region" description="Helical" evidence="9">
    <location>
        <begin position="31"/>
        <end position="48"/>
    </location>
</feature>
<dbReference type="STRING" id="84531.LA76x_0786"/>
<dbReference type="EMBL" id="CP011129">
    <property type="protein sequence ID" value="ALN78947.1"/>
    <property type="molecule type" value="Genomic_DNA"/>
</dbReference>
<dbReference type="PANTHER" id="PTHR32063:SF24">
    <property type="entry name" value="CATION EFFLUX SYSTEM (ACRB_ACRD_ACRF FAMILY)"/>
    <property type="match status" value="1"/>
</dbReference>
<dbReference type="SUPFAM" id="SSF82693">
    <property type="entry name" value="Multidrug efflux transporter AcrB pore domain, PN1, PN2, PC1 and PC2 subdomains"/>
    <property type="match status" value="3"/>
</dbReference>
<dbReference type="AlphaFoldDB" id="A0A0S2F623"/>
<dbReference type="InterPro" id="IPR027463">
    <property type="entry name" value="AcrB_DN_DC_subdom"/>
</dbReference>
<dbReference type="GO" id="GO:0042910">
    <property type="term" value="F:xenobiotic transmembrane transporter activity"/>
    <property type="evidence" value="ECO:0007669"/>
    <property type="project" value="TreeGrafter"/>
</dbReference>
<comment type="similarity">
    <text evidence="2">Belongs to the resistance-nodulation-cell division (RND) (TC 2.A.6) family.</text>
</comment>
<keyword evidence="11" id="KW-1185">Reference proteome</keyword>
<dbReference type="Gene3D" id="3.30.70.1320">
    <property type="entry name" value="Multidrug efflux transporter AcrB pore domain like"/>
    <property type="match status" value="1"/>
</dbReference>
<feature type="transmembrane region" description="Helical" evidence="9">
    <location>
        <begin position="360"/>
        <end position="379"/>
    </location>
</feature>
<feature type="compositionally biased region" description="Basic and acidic residues" evidence="8">
    <location>
        <begin position="814"/>
        <end position="823"/>
    </location>
</feature>
<comment type="subcellular location">
    <subcellularLocation>
        <location evidence="1">Cell membrane</location>
        <topology evidence="1">Multi-pass membrane protein</topology>
    </subcellularLocation>
</comment>
<dbReference type="KEGG" id="lab:LA76x_0786"/>
<proteinExistence type="inferred from homology"/>
<feature type="transmembrane region" description="Helical" evidence="9">
    <location>
        <begin position="386"/>
        <end position="406"/>
    </location>
</feature>
<keyword evidence="6 9" id="KW-1133">Transmembrane helix</keyword>
<feature type="transmembrane region" description="Helical" evidence="9">
    <location>
        <begin position="470"/>
        <end position="489"/>
    </location>
</feature>
<dbReference type="InterPro" id="IPR004763">
    <property type="entry name" value="CusA-like"/>
</dbReference>
<keyword evidence="4" id="KW-1003">Cell membrane</keyword>
<gene>
    <name evidence="10" type="primary">czcA</name>
    <name evidence="10" type="ORF">LA76x_0786</name>
</gene>
<evidence type="ECO:0000313" key="11">
    <source>
        <dbReference type="Proteomes" id="UP000060787"/>
    </source>
</evidence>